<dbReference type="InterPro" id="IPR036259">
    <property type="entry name" value="MFS_trans_sf"/>
</dbReference>
<feature type="transmembrane region" description="Helical" evidence="6">
    <location>
        <begin position="407"/>
        <end position="424"/>
    </location>
</feature>
<dbReference type="InterPro" id="IPR050495">
    <property type="entry name" value="ATG22/LtaA_families"/>
</dbReference>
<dbReference type="PANTHER" id="PTHR23519">
    <property type="entry name" value="AUTOPHAGY-RELATED PROTEIN 22"/>
    <property type="match status" value="1"/>
</dbReference>
<keyword evidence="8" id="KW-1185">Reference proteome</keyword>
<evidence type="ECO:0000256" key="4">
    <source>
        <dbReference type="ARBA" id="ARBA00022989"/>
    </source>
</evidence>
<reference evidence="7 8" key="1">
    <citation type="submission" date="2020-03" db="EMBL/GenBank/DDBJ databases">
        <title>Genomic Encyclopedia of Type Strains, Phase IV (KMG-IV): sequencing the most valuable type-strain genomes for metagenomic binning, comparative biology and taxonomic classification.</title>
        <authorList>
            <person name="Goeker M."/>
        </authorList>
    </citation>
    <scope>NUCLEOTIDE SEQUENCE [LARGE SCALE GENOMIC DNA]</scope>
    <source>
        <strain evidence="7 8">DSM 5718</strain>
    </source>
</reference>
<proteinExistence type="predicted"/>
<feature type="transmembrane region" description="Helical" evidence="6">
    <location>
        <begin position="313"/>
        <end position="331"/>
    </location>
</feature>
<keyword evidence="4 6" id="KW-1133">Transmembrane helix</keyword>
<feature type="transmembrane region" description="Helical" evidence="6">
    <location>
        <begin position="283"/>
        <end position="301"/>
    </location>
</feature>
<dbReference type="AlphaFoldDB" id="A0A846MR54"/>
<feature type="transmembrane region" description="Helical" evidence="6">
    <location>
        <begin position="337"/>
        <end position="355"/>
    </location>
</feature>
<accession>A0A846MR54</accession>
<feature type="transmembrane region" description="Helical" evidence="6">
    <location>
        <begin position="116"/>
        <end position="137"/>
    </location>
</feature>
<feature type="transmembrane region" description="Helical" evidence="6">
    <location>
        <begin position="376"/>
        <end position="395"/>
    </location>
</feature>
<evidence type="ECO:0000256" key="6">
    <source>
        <dbReference type="SAM" id="Phobius"/>
    </source>
</evidence>
<feature type="transmembrane region" description="Helical" evidence="6">
    <location>
        <begin position="59"/>
        <end position="80"/>
    </location>
</feature>
<dbReference type="EMBL" id="JAASRN010000002">
    <property type="protein sequence ID" value="NIK73852.1"/>
    <property type="molecule type" value="Genomic_DNA"/>
</dbReference>
<dbReference type="RefSeq" id="WP_166919114.1">
    <property type="nucleotide sequence ID" value="NZ_JAASRN010000002.1"/>
</dbReference>
<evidence type="ECO:0000313" key="7">
    <source>
        <dbReference type="EMBL" id="NIK73852.1"/>
    </source>
</evidence>
<comment type="subcellular location">
    <subcellularLocation>
        <location evidence="1">Endomembrane system</location>
        <topology evidence="1">Multi-pass membrane protein</topology>
    </subcellularLocation>
</comment>
<feature type="transmembrane region" description="Helical" evidence="6">
    <location>
        <begin position="250"/>
        <end position="271"/>
    </location>
</feature>
<evidence type="ECO:0000256" key="3">
    <source>
        <dbReference type="ARBA" id="ARBA00022692"/>
    </source>
</evidence>
<feature type="transmembrane region" description="Helical" evidence="6">
    <location>
        <begin position="21"/>
        <end position="39"/>
    </location>
</feature>
<organism evidence="7 8">
    <name type="scientific">Thermonema lapsum</name>
    <dbReference type="NCBI Taxonomy" id="28195"/>
    <lineage>
        <taxon>Bacteria</taxon>
        <taxon>Pseudomonadati</taxon>
        <taxon>Bacteroidota</taxon>
        <taxon>Cytophagia</taxon>
        <taxon>Cytophagales</taxon>
        <taxon>Thermonemataceae</taxon>
        <taxon>Thermonema</taxon>
    </lineage>
</organism>
<dbReference type="Proteomes" id="UP000537126">
    <property type="component" value="Unassembled WGS sequence"/>
</dbReference>
<dbReference type="PANTHER" id="PTHR23519:SF1">
    <property type="entry name" value="AUTOPHAGY-RELATED PROTEIN 22"/>
    <property type="match status" value="1"/>
</dbReference>
<evidence type="ECO:0000256" key="5">
    <source>
        <dbReference type="ARBA" id="ARBA00023136"/>
    </source>
</evidence>
<keyword evidence="2" id="KW-0813">Transport</keyword>
<dbReference type="SUPFAM" id="SSF103473">
    <property type="entry name" value="MFS general substrate transporter"/>
    <property type="match status" value="1"/>
</dbReference>
<dbReference type="InterPro" id="IPR024671">
    <property type="entry name" value="Atg22-like"/>
</dbReference>
<dbReference type="Pfam" id="PF11700">
    <property type="entry name" value="ATG22"/>
    <property type="match status" value="1"/>
</dbReference>
<feature type="transmembrane region" description="Helical" evidence="6">
    <location>
        <begin position="158"/>
        <end position="177"/>
    </location>
</feature>
<sequence length="442" mass="49623">MEAIDEKQRKQAQRAWVLYDWANSVFSLVITSTIFPIYYEAIVQDHVPTVFGVSVSGSALFSYTVSLAFLIVALLSPFLTAIADYSGWRKQFMQLFCYLGSAACMGLFFFKDLDTLYWGLSAFLLGLVGFSGSIVFYNSYLPRIAPEEAYDRLSARGFAWGYVGSVLLLIICLLPILKPAWFGNISSSMASRLSFVLTGLWWMGFAQITFRGLPNDHSQHPHSKRWILNGLRELQKVVAEIKYQRLLKRFVVAFFFFTMGLQTIMYVATLFGTNELKLAADKLIITILILQLIAVPGAHLFSFLSSLWGNVRALQLALIVWAGVCVAAYYTYTESQFYGLAAVVGLLMGGTQALARATYAKLMPDDTDDTASYFSFYDISEKLAIVLGTFTYGFIDDLTGSMRNSALALMCFFLAGFFLLWLIPSRKVYRFSLKDIPTQTPK</sequence>
<evidence type="ECO:0000256" key="1">
    <source>
        <dbReference type="ARBA" id="ARBA00004127"/>
    </source>
</evidence>
<dbReference type="Gene3D" id="1.20.1250.20">
    <property type="entry name" value="MFS general substrate transporter like domains"/>
    <property type="match status" value="1"/>
</dbReference>
<name>A0A846MR54_9BACT</name>
<dbReference type="GO" id="GO:0012505">
    <property type="term" value="C:endomembrane system"/>
    <property type="evidence" value="ECO:0007669"/>
    <property type="project" value="UniProtKB-SubCell"/>
</dbReference>
<evidence type="ECO:0000256" key="2">
    <source>
        <dbReference type="ARBA" id="ARBA00022448"/>
    </source>
</evidence>
<evidence type="ECO:0000313" key="8">
    <source>
        <dbReference type="Proteomes" id="UP000537126"/>
    </source>
</evidence>
<protein>
    <submittedName>
        <fullName evidence="7">UMF1 family MFS transporter</fullName>
    </submittedName>
</protein>
<feature type="transmembrane region" description="Helical" evidence="6">
    <location>
        <begin position="189"/>
        <end position="210"/>
    </location>
</feature>
<comment type="caution">
    <text evidence="7">The sequence shown here is derived from an EMBL/GenBank/DDBJ whole genome shotgun (WGS) entry which is preliminary data.</text>
</comment>
<keyword evidence="5 6" id="KW-0472">Membrane</keyword>
<feature type="transmembrane region" description="Helical" evidence="6">
    <location>
        <begin position="92"/>
        <end position="110"/>
    </location>
</feature>
<gene>
    <name evidence="7" type="ORF">FHS56_001365</name>
</gene>
<keyword evidence="3 6" id="KW-0812">Transmembrane</keyword>